<organism evidence="1 2">
    <name type="scientific">Aestuariispira insulae</name>
    <dbReference type="NCBI Taxonomy" id="1461337"/>
    <lineage>
        <taxon>Bacteria</taxon>
        <taxon>Pseudomonadati</taxon>
        <taxon>Pseudomonadota</taxon>
        <taxon>Alphaproteobacteria</taxon>
        <taxon>Rhodospirillales</taxon>
        <taxon>Kiloniellaceae</taxon>
        <taxon>Aestuariispira</taxon>
    </lineage>
</organism>
<reference evidence="1 2" key="1">
    <citation type="submission" date="2018-07" db="EMBL/GenBank/DDBJ databases">
        <title>Genomic Encyclopedia of Type Strains, Phase III (KMG-III): the genomes of soil and plant-associated and newly described type strains.</title>
        <authorList>
            <person name="Whitman W."/>
        </authorList>
    </citation>
    <scope>NUCLEOTIDE SEQUENCE [LARGE SCALE GENOMIC DNA]</scope>
    <source>
        <strain evidence="1 2">CECT 8488</strain>
    </source>
</reference>
<dbReference type="RefSeq" id="WP_115939668.1">
    <property type="nucleotide sequence ID" value="NZ_QRDW01000023.1"/>
</dbReference>
<sequence length="74" mass="8427">MTPTEIARVAEYLRKTFGNNKIEIDVPAKKGFPVEVRVGEEFIGVLHRDEDEGEVSYSVQIMILEEDLPPAPRR</sequence>
<evidence type="ECO:0000313" key="2">
    <source>
        <dbReference type="Proteomes" id="UP000256845"/>
    </source>
</evidence>
<dbReference type="Proteomes" id="UP000256845">
    <property type="component" value="Unassembled WGS sequence"/>
</dbReference>
<name>A0A3D9H3A9_9PROT</name>
<protein>
    <submittedName>
        <fullName evidence="1">Uncharacterized protein DUF3126</fullName>
    </submittedName>
</protein>
<dbReference type="EMBL" id="QRDW01000023">
    <property type="protein sequence ID" value="RED43376.1"/>
    <property type="molecule type" value="Genomic_DNA"/>
</dbReference>
<dbReference type="OrthoDB" id="7632283at2"/>
<keyword evidence="2" id="KW-1185">Reference proteome</keyword>
<comment type="caution">
    <text evidence="1">The sequence shown here is derived from an EMBL/GenBank/DDBJ whole genome shotgun (WGS) entry which is preliminary data.</text>
</comment>
<dbReference type="Pfam" id="PF11324">
    <property type="entry name" value="DUF3126"/>
    <property type="match status" value="1"/>
</dbReference>
<dbReference type="AlphaFoldDB" id="A0A3D9H3A9"/>
<evidence type="ECO:0000313" key="1">
    <source>
        <dbReference type="EMBL" id="RED43376.1"/>
    </source>
</evidence>
<proteinExistence type="predicted"/>
<accession>A0A3D9H3A9</accession>
<dbReference type="InterPro" id="IPR021473">
    <property type="entry name" value="DUF3126"/>
</dbReference>
<gene>
    <name evidence="1" type="ORF">DFP90_12319</name>
</gene>